<keyword evidence="5" id="KW-0346">Stress response</keyword>
<dbReference type="GO" id="GO:0005737">
    <property type="term" value="C:cytoplasm"/>
    <property type="evidence" value="ECO:0007669"/>
    <property type="project" value="TreeGrafter"/>
</dbReference>
<dbReference type="InterPro" id="IPR001436">
    <property type="entry name" value="Alpha-crystallin/sHSP_animal"/>
</dbReference>
<evidence type="ECO:0000256" key="3">
    <source>
        <dbReference type="SAM" id="MobiDB-lite"/>
    </source>
</evidence>
<dbReference type="GO" id="GO:0005634">
    <property type="term" value="C:nucleus"/>
    <property type="evidence" value="ECO:0007669"/>
    <property type="project" value="TreeGrafter"/>
</dbReference>
<dbReference type="PANTHER" id="PTHR45640">
    <property type="entry name" value="HEAT SHOCK PROTEIN HSP-12.2-RELATED"/>
    <property type="match status" value="1"/>
</dbReference>
<dbReference type="PRINTS" id="PR00299">
    <property type="entry name" value="ACRYSTALLIN"/>
</dbReference>
<evidence type="ECO:0000256" key="2">
    <source>
        <dbReference type="RuleBase" id="RU003616"/>
    </source>
</evidence>
<evidence type="ECO:0000313" key="5">
    <source>
        <dbReference type="EMBL" id="KAJ8025789.1"/>
    </source>
</evidence>
<dbReference type="OrthoDB" id="1431247at2759"/>
<feature type="compositionally biased region" description="Basic and acidic residues" evidence="3">
    <location>
        <begin position="224"/>
        <end position="239"/>
    </location>
</feature>
<name>A0A9Q1BHR6_HOLLE</name>
<evidence type="ECO:0000259" key="4">
    <source>
        <dbReference type="PROSITE" id="PS01031"/>
    </source>
</evidence>
<feature type="region of interest" description="Disordered" evidence="3">
    <location>
        <begin position="205"/>
        <end position="268"/>
    </location>
</feature>
<keyword evidence="6" id="KW-1185">Reference proteome</keyword>
<accession>A0A9Q1BHR6</accession>
<feature type="compositionally biased region" description="Polar residues" evidence="3">
    <location>
        <begin position="89"/>
        <end position="101"/>
    </location>
</feature>
<dbReference type="GO" id="GO:0009408">
    <property type="term" value="P:response to heat"/>
    <property type="evidence" value="ECO:0007669"/>
    <property type="project" value="TreeGrafter"/>
</dbReference>
<dbReference type="SUPFAM" id="SSF49764">
    <property type="entry name" value="HSP20-like chaperones"/>
    <property type="match status" value="1"/>
</dbReference>
<protein>
    <submittedName>
        <fullName evidence="5">Heat shock protein 26</fullName>
    </submittedName>
</protein>
<dbReference type="Gene3D" id="2.60.40.790">
    <property type="match status" value="1"/>
</dbReference>
<feature type="compositionally biased region" description="Acidic residues" evidence="3">
    <location>
        <begin position="243"/>
        <end position="254"/>
    </location>
</feature>
<feature type="compositionally biased region" description="Basic and acidic residues" evidence="3">
    <location>
        <begin position="255"/>
        <end position="268"/>
    </location>
</feature>
<dbReference type="GO" id="GO:0051082">
    <property type="term" value="F:unfolded protein binding"/>
    <property type="evidence" value="ECO:0007669"/>
    <property type="project" value="TreeGrafter"/>
</dbReference>
<sequence>MASLFILPAFESLPSSPRSCQCYESSRYGPLRQRALFRRRWSPFECSRLSRLFELAEDERKLLDHTESLENSWGLPSLLLHLKSRRSATNKSDNTTDQSTGTDKHVSEKTEQKMSPQDAKLSDNFRVSVELGDVFKPSEISVKVTGKSLKIEGKHEETGDDGHFSCRQFTRSFYLPDDVDIENLTSTLSKEGVLSVEAPRLQLKEKESEERNIPIQQTTSPEAVEEKKSDEADSSDDPKTNPGEEENEMESTDNEPDKPKETENSSKD</sequence>
<feature type="region of interest" description="Disordered" evidence="3">
    <location>
        <begin position="86"/>
        <end position="121"/>
    </location>
</feature>
<dbReference type="InterPro" id="IPR002068">
    <property type="entry name" value="A-crystallin/Hsp20_dom"/>
</dbReference>
<dbReference type="PROSITE" id="PS01031">
    <property type="entry name" value="SHSP"/>
    <property type="match status" value="1"/>
</dbReference>
<dbReference type="EMBL" id="JAIZAY010000017">
    <property type="protein sequence ID" value="KAJ8025789.1"/>
    <property type="molecule type" value="Genomic_DNA"/>
</dbReference>
<reference evidence="5" key="1">
    <citation type="submission" date="2021-10" db="EMBL/GenBank/DDBJ databases">
        <title>Tropical sea cucumber genome reveals ecological adaptation and Cuvierian tubules defense mechanism.</title>
        <authorList>
            <person name="Chen T."/>
        </authorList>
    </citation>
    <scope>NUCLEOTIDE SEQUENCE</scope>
    <source>
        <strain evidence="5">Nanhai2018</strain>
        <tissue evidence="5">Muscle</tissue>
    </source>
</reference>
<dbReference type="GO" id="GO:0042026">
    <property type="term" value="P:protein refolding"/>
    <property type="evidence" value="ECO:0007669"/>
    <property type="project" value="TreeGrafter"/>
</dbReference>
<feature type="domain" description="SHSP" evidence="4">
    <location>
        <begin position="105"/>
        <end position="216"/>
    </location>
</feature>
<dbReference type="InterPro" id="IPR008978">
    <property type="entry name" value="HSP20-like_chaperone"/>
</dbReference>
<dbReference type="AlphaFoldDB" id="A0A9Q1BHR6"/>
<organism evidence="5 6">
    <name type="scientific">Holothuria leucospilota</name>
    <name type="common">Black long sea cucumber</name>
    <name type="synonym">Mertensiothuria leucospilota</name>
    <dbReference type="NCBI Taxonomy" id="206669"/>
    <lineage>
        <taxon>Eukaryota</taxon>
        <taxon>Metazoa</taxon>
        <taxon>Echinodermata</taxon>
        <taxon>Eleutherozoa</taxon>
        <taxon>Echinozoa</taxon>
        <taxon>Holothuroidea</taxon>
        <taxon>Aspidochirotacea</taxon>
        <taxon>Aspidochirotida</taxon>
        <taxon>Holothuriidae</taxon>
        <taxon>Holothuria</taxon>
    </lineage>
</organism>
<comment type="caution">
    <text evidence="5">The sequence shown here is derived from an EMBL/GenBank/DDBJ whole genome shotgun (WGS) entry which is preliminary data.</text>
</comment>
<proteinExistence type="inferred from homology"/>
<feature type="compositionally biased region" description="Basic and acidic residues" evidence="3">
    <location>
        <begin position="102"/>
        <end position="112"/>
    </location>
</feature>
<dbReference type="Pfam" id="PF00011">
    <property type="entry name" value="HSP20"/>
    <property type="match status" value="1"/>
</dbReference>
<dbReference type="CDD" id="cd06526">
    <property type="entry name" value="metazoan_ACD"/>
    <property type="match status" value="1"/>
</dbReference>
<evidence type="ECO:0000313" key="6">
    <source>
        <dbReference type="Proteomes" id="UP001152320"/>
    </source>
</evidence>
<comment type="similarity">
    <text evidence="1 2">Belongs to the small heat shock protein (HSP20) family.</text>
</comment>
<dbReference type="PANTHER" id="PTHR45640:SF26">
    <property type="entry name" value="RE23625P"/>
    <property type="match status" value="1"/>
</dbReference>
<evidence type="ECO:0000256" key="1">
    <source>
        <dbReference type="PROSITE-ProRule" id="PRU00285"/>
    </source>
</evidence>
<dbReference type="Proteomes" id="UP001152320">
    <property type="component" value="Chromosome 17"/>
</dbReference>
<gene>
    <name evidence="5" type="ORF">HOLleu_33439</name>
</gene>